<evidence type="ECO:0000313" key="5">
    <source>
        <dbReference type="Proteomes" id="UP000070352"/>
    </source>
</evidence>
<reference evidence="4 5" key="1">
    <citation type="submission" date="2016-02" db="EMBL/GenBank/DDBJ databases">
        <title>Draft Genome for Tepidibacillus decaturensis nov. sp. Strain Z9, an Anaerobic, Moderately Thermophilic and Heterotrophic Bacterium from Deep Subsurface of the Illinois Basin, USA.</title>
        <authorList>
            <person name="Dong Y."/>
            <person name="Chang J.Y."/>
            <person name="Sanford R."/>
            <person name="Fouke B.W."/>
        </authorList>
    </citation>
    <scope>NUCLEOTIDE SEQUENCE [LARGE SCALE GENOMIC DNA]</scope>
    <source>
        <strain evidence="4 5">Z9</strain>
    </source>
</reference>
<feature type="repeat" description="TPR" evidence="3">
    <location>
        <begin position="92"/>
        <end position="125"/>
    </location>
</feature>
<keyword evidence="2 3" id="KW-0802">TPR repeat</keyword>
<dbReference type="SUPFAM" id="SSF48452">
    <property type="entry name" value="TPR-like"/>
    <property type="match status" value="2"/>
</dbReference>
<dbReference type="OrthoDB" id="600613at2"/>
<evidence type="ECO:0000256" key="2">
    <source>
        <dbReference type="ARBA" id="ARBA00022803"/>
    </source>
</evidence>
<dbReference type="STRING" id="1413211.U473_10510"/>
<dbReference type="InterPro" id="IPR019734">
    <property type="entry name" value="TPR_rpt"/>
</dbReference>
<dbReference type="Proteomes" id="UP000070352">
    <property type="component" value="Unassembled WGS sequence"/>
</dbReference>
<organism evidence="4 5">
    <name type="scientific">Tepidibacillus decaturensis</name>
    <dbReference type="NCBI Taxonomy" id="1413211"/>
    <lineage>
        <taxon>Bacteria</taxon>
        <taxon>Bacillati</taxon>
        <taxon>Bacillota</taxon>
        <taxon>Bacilli</taxon>
        <taxon>Bacillales</taxon>
        <taxon>Bacillaceae</taxon>
        <taxon>Tepidibacillus</taxon>
    </lineage>
</organism>
<keyword evidence="5" id="KW-1185">Reference proteome</keyword>
<sequence>MKKNYRTSAHQKGDKIIPMSFNANFFFERAMRQIDRNNYTKALKYFWRTVDFEPNNPIHFLNIAGLLSEMGRFPESNNILLHIVEKLDPTLTECYFYLANNYAHMEDMESAYRYIQNYIEAEPDGVYIEEALEMVEYLSMEIEQIEFEEDEEQKELLLHHHRIKSLLEEGKFYEAIKQFKHFLEEYPDFLAARNNLALAYFYIGNTHNAIEQTKIVLEHDHANIHALCNLAIFYQQTDELEQLKQVLELLKKVYPIHPEQLYKLATTFAILGEHEKVFEHFSRSINVFKQHDPVFLHYAAMAAFNTKRYTYAQKWWEQILKIDSKSMVARFYLDLLSQVEKHKVELTFPVFTYHYELPFEELINLLKQEPKLLKQDPFILSSLTWAIENGDDEIKEVILLGLGLLDCHKAEEILRDFLLDEQQSTSLKKKAVTALEEMRAKPPYLVKINGKVAQFERQTPDFRKWKQSWLEVLEWTEKFMKLNYSIMEVYDAKMLWYEFISKTQPDTPQIRKVKGWVAALEYLVAIIHQKPISFEALTMKYQVSKQTISKHVQELRAILQVSIKTKALNQLKNG</sequence>
<dbReference type="PROSITE" id="PS50005">
    <property type="entry name" value="TPR"/>
    <property type="match status" value="2"/>
</dbReference>
<comment type="caution">
    <text evidence="4">The sequence shown here is derived from an EMBL/GenBank/DDBJ whole genome shotgun (WGS) entry which is preliminary data.</text>
</comment>
<keyword evidence="1" id="KW-0677">Repeat</keyword>
<dbReference type="InterPro" id="IPR011990">
    <property type="entry name" value="TPR-like_helical_dom_sf"/>
</dbReference>
<protein>
    <submittedName>
        <fullName evidence="4">Uncharacterized protein</fullName>
    </submittedName>
</protein>
<evidence type="ECO:0000313" key="4">
    <source>
        <dbReference type="EMBL" id="KXG44391.1"/>
    </source>
</evidence>
<dbReference type="PANTHER" id="PTHR45586:SF1">
    <property type="entry name" value="LIPOPOLYSACCHARIDE ASSEMBLY PROTEIN B"/>
    <property type="match status" value="1"/>
</dbReference>
<feature type="repeat" description="TPR" evidence="3">
    <location>
        <begin position="23"/>
        <end position="56"/>
    </location>
</feature>
<proteinExistence type="predicted"/>
<dbReference type="AlphaFoldDB" id="A0A135L5Z6"/>
<dbReference type="SMART" id="SM00028">
    <property type="entry name" value="TPR"/>
    <property type="match status" value="6"/>
</dbReference>
<dbReference type="InterPro" id="IPR051012">
    <property type="entry name" value="CellSynth/LPSAsmb/PSIAsmb"/>
</dbReference>
<accession>A0A135L5Z6</accession>
<dbReference type="Gene3D" id="1.25.40.10">
    <property type="entry name" value="Tetratricopeptide repeat domain"/>
    <property type="match status" value="3"/>
</dbReference>
<dbReference type="PANTHER" id="PTHR45586">
    <property type="entry name" value="TPR REPEAT-CONTAINING PROTEIN PA4667"/>
    <property type="match status" value="1"/>
</dbReference>
<name>A0A135L5Z6_9BACI</name>
<dbReference type="RefSeq" id="WP_068726082.1">
    <property type="nucleotide sequence ID" value="NZ_LSKU01000001.1"/>
</dbReference>
<evidence type="ECO:0000256" key="3">
    <source>
        <dbReference type="PROSITE-ProRule" id="PRU00339"/>
    </source>
</evidence>
<evidence type="ECO:0000256" key="1">
    <source>
        <dbReference type="ARBA" id="ARBA00022737"/>
    </source>
</evidence>
<gene>
    <name evidence="4" type="ORF">U473_10510</name>
</gene>
<dbReference type="EMBL" id="LSKU01000001">
    <property type="protein sequence ID" value="KXG44391.1"/>
    <property type="molecule type" value="Genomic_DNA"/>
</dbReference>